<keyword evidence="2" id="KW-1185">Reference proteome</keyword>
<name>A0A8J5GKH5_ZINOF</name>
<comment type="caution">
    <text evidence="1">The sequence shown here is derived from an EMBL/GenBank/DDBJ whole genome shotgun (WGS) entry which is preliminary data.</text>
</comment>
<accession>A0A8J5GKH5</accession>
<proteinExistence type="predicted"/>
<reference evidence="1 2" key="1">
    <citation type="submission" date="2020-08" db="EMBL/GenBank/DDBJ databases">
        <title>Plant Genome Project.</title>
        <authorList>
            <person name="Zhang R.-G."/>
        </authorList>
    </citation>
    <scope>NUCLEOTIDE SEQUENCE [LARGE SCALE GENOMIC DNA]</scope>
    <source>
        <tissue evidence="1">Rhizome</tissue>
    </source>
</reference>
<protein>
    <submittedName>
        <fullName evidence="1">Uncharacterized protein</fullName>
    </submittedName>
</protein>
<evidence type="ECO:0000313" key="2">
    <source>
        <dbReference type="Proteomes" id="UP000734854"/>
    </source>
</evidence>
<dbReference type="EMBL" id="JACMSC010000009">
    <property type="protein sequence ID" value="KAG6508201.1"/>
    <property type="molecule type" value="Genomic_DNA"/>
</dbReference>
<dbReference type="Proteomes" id="UP000734854">
    <property type="component" value="Unassembled WGS sequence"/>
</dbReference>
<dbReference type="AlphaFoldDB" id="A0A8J5GKH5"/>
<organism evidence="1 2">
    <name type="scientific">Zingiber officinale</name>
    <name type="common">Ginger</name>
    <name type="synonym">Amomum zingiber</name>
    <dbReference type="NCBI Taxonomy" id="94328"/>
    <lineage>
        <taxon>Eukaryota</taxon>
        <taxon>Viridiplantae</taxon>
        <taxon>Streptophyta</taxon>
        <taxon>Embryophyta</taxon>
        <taxon>Tracheophyta</taxon>
        <taxon>Spermatophyta</taxon>
        <taxon>Magnoliopsida</taxon>
        <taxon>Liliopsida</taxon>
        <taxon>Zingiberales</taxon>
        <taxon>Zingiberaceae</taxon>
        <taxon>Zingiber</taxon>
    </lineage>
</organism>
<gene>
    <name evidence="1" type="ORF">ZIOFF_033573</name>
</gene>
<sequence length="126" mass="13598">MTKDAKVHDGLAVVGAAFPQPSSPLAAMAASYFSDSSLCRPNGPLPFHAMAMPLLDGCHPSNCCQHWRCRTGRWGAQAGQYEGFGLIEFATYVAADRILQTYNGQGMLNSKQVFRLNKATWGACGK</sequence>
<evidence type="ECO:0000313" key="1">
    <source>
        <dbReference type="EMBL" id="KAG6508201.1"/>
    </source>
</evidence>